<protein>
    <submittedName>
        <fullName evidence="2">Uncharacterized protein</fullName>
    </submittedName>
</protein>
<name>A0A8S5T412_9CAUD</name>
<feature type="transmembrane region" description="Helical" evidence="1">
    <location>
        <begin position="6"/>
        <end position="28"/>
    </location>
</feature>
<dbReference type="EMBL" id="BK032744">
    <property type="protein sequence ID" value="DAF57990.1"/>
    <property type="molecule type" value="Genomic_DNA"/>
</dbReference>
<reference evidence="2" key="1">
    <citation type="journal article" date="2021" name="Proc. Natl. Acad. Sci. U.S.A.">
        <title>A Catalog of Tens of Thousands of Viruses from Human Metagenomes Reveals Hidden Associations with Chronic Diseases.</title>
        <authorList>
            <person name="Tisza M.J."/>
            <person name="Buck C.B."/>
        </authorList>
    </citation>
    <scope>NUCLEOTIDE SEQUENCE</scope>
    <source>
        <strain evidence="2">Ctfbh2</strain>
    </source>
</reference>
<proteinExistence type="predicted"/>
<evidence type="ECO:0000256" key="1">
    <source>
        <dbReference type="SAM" id="Phobius"/>
    </source>
</evidence>
<accession>A0A8S5T412</accession>
<keyword evidence="1" id="KW-0472">Membrane</keyword>
<sequence>MFLWPWFYYSFTVELFVSGNILKIRILICDIPNFLYLGSK</sequence>
<organism evidence="2">
    <name type="scientific">Siphoviridae sp. ctfbh2</name>
    <dbReference type="NCBI Taxonomy" id="2827909"/>
    <lineage>
        <taxon>Viruses</taxon>
        <taxon>Duplodnaviria</taxon>
        <taxon>Heunggongvirae</taxon>
        <taxon>Uroviricota</taxon>
        <taxon>Caudoviricetes</taxon>
    </lineage>
</organism>
<keyword evidence="1" id="KW-1133">Transmembrane helix</keyword>
<evidence type="ECO:0000313" key="2">
    <source>
        <dbReference type="EMBL" id="DAF57990.1"/>
    </source>
</evidence>
<keyword evidence="1" id="KW-0812">Transmembrane</keyword>